<dbReference type="AlphaFoldDB" id="A0A3M7PJX5"/>
<keyword evidence="2" id="KW-1185">Reference proteome</keyword>
<reference evidence="1 2" key="1">
    <citation type="journal article" date="2018" name="Sci. Rep.">
        <title>Genomic signatures of local adaptation to the degree of environmental predictability in rotifers.</title>
        <authorList>
            <person name="Franch-Gras L."/>
            <person name="Hahn C."/>
            <person name="Garcia-Roger E.M."/>
            <person name="Carmona M.J."/>
            <person name="Serra M."/>
            <person name="Gomez A."/>
        </authorList>
    </citation>
    <scope>NUCLEOTIDE SEQUENCE [LARGE SCALE GENOMIC DNA]</scope>
    <source>
        <strain evidence="1">HYR1</strain>
    </source>
</reference>
<name>A0A3M7PJX5_BRAPC</name>
<evidence type="ECO:0000313" key="2">
    <source>
        <dbReference type="Proteomes" id="UP000276133"/>
    </source>
</evidence>
<sequence>MLKFKTVNSLKYNIERANFFNMSLRIVSAKCIIENDTVIDITSSGQEELNALQRLNLAETKLVSAGTIAEIKPN</sequence>
<proteinExistence type="predicted"/>
<organism evidence="1 2">
    <name type="scientific">Brachionus plicatilis</name>
    <name type="common">Marine rotifer</name>
    <name type="synonym">Brachionus muelleri</name>
    <dbReference type="NCBI Taxonomy" id="10195"/>
    <lineage>
        <taxon>Eukaryota</taxon>
        <taxon>Metazoa</taxon>
        <taxon>Spiralia</taxon>
        <taxon>Gnathifera</taxon>
        <taxon>Rotifera</taxon>
        <taxon>Eurotatoria</taxon>
        <taxon>Monogononta</taxon>
        <taxon>Pseudotrocha</taxon>
        <taxon>Ploima</taxon>
        <taxon>Brachionidae</taxon>
        <taxon>Brachionus</taxon>
    </lineage>
</organism>
<evidence type="ECO:0000313" key="1">
    <source>
        <dbReference type="EMBL" id="RMZ99014.1"/>
    </source>
</evidence>
<dbReference type="EMBL" id="REGN01010441">
    <property type="protein sequence ID" value="RMZ99014.1"/>
    <property type="molecule type" value="Genomic_DNA"/>
</dbReference>
<protein>
    <submittedName>
        <fullName evidence="1">Uncharacterized protein</fullName>
    </submittedName>
</protein>
<dbReference type="Proteomes" id="UP000276133">
    <property type="component" value="Unassembled WGS sequence"/>
</dbReference>
<comment type="caution">
    <text evidence="1">The sequence shown here is derived from an EMBL/GenBank/DDBJ whole genome shotgun (WGS) entry which is preliminary data.</text>
</comment>
<gene>
    <name evidence="1" type="ORF">BpHYR1_046948</name>
</gene>
<accession>A0A3M7PJX5</accession>